<dbReference type="Proteomes" id="UP001361239">
    <property type="component" value="Unassembled WGS sequence"/>
</dbReference>
<dbReference type="EMBL" id="JBBHJZ010000001">
    <property type="protein sequence ID" value="MEJ5976308.1"/>
    <property type="molecule type" value="Genomic_DNA"/>
</dbReference>
<dbReference type="InterPro" id="IPR021312">
    <property type="entry name" value="DUF2889"/>
</dbReference>
<comment type="caution">
    <text evidence="1">The sequence shown here is derived from an EMBL/GenBank/DDBJ whole genome shotgun (WGS) entry which is preliminary data.</text>
</comment>
<name>A0ABU8RTL5_9SPHN</name>
<gene>
    <name evidence="1" type="ORF">WG901_06660</name>
</gene>
<reference evidence="1 2" key="1">
    <citation type="submission" date="2024-03" db="EMBL/GenBank/DDBJ databases">
        <authorList>
            <person name="Jo J.-H."/>
        </authorList>
    </citation>
    <scope>NUCLEOTIDE SEQUENCE [LARGE SCALE GENOMIC DNA]</scope>
    <source>
        <strain evidence="1 2">PS1R-30</strain>
    </source>
</reference>
<sequence length="245" mass="27141">MTEVQDLPGYRRRIRIEPRTSAEGGAVLAMLEDDMHCMAVTLRHEGGVVTAVEPVMERAPWTTCPGARAQLIATFTGQPLSEVTAKREKRANCTHLHDLAVFAAAHARGRPLVYDVLASDPIAGERLLELRRDGARLLLWRERARLLVEPESASGLMLHQLRDWIAALPADLQEPARVLQWAGLVAHGRTIPIERQSRAADLPPNCYTFQPERAVIAARVGELRDFSKGPDEPLAHIAGRQLARL</sequence>
<evidence type="ECO:0000313" key="2">
    <source>
        <dbReference type="Proteomes" id="UP001361239"/>
    </source>
</evidence>
<dbReference type="RefSeq" id="WP_339586224.1">
    <property type="nucleotide sequence ID" value="NZ_JBBHJZ010000001.1"/>
</dbReference>
<keyword evidence="2" id="KW-1185">Reference proteome</keyword>
<proteinExistence type="predicted"/>
<accession>A0ABU8RTL5</accession>
<dbReference type="Pfam" id="PF11136">
    <property type="entry name" value="DUF2889"/>
    <property type="match status" value="1"/>
</dbReference>
<organism evidence="1 2">
    <name type="scientific">Novosphingobium anseongense</name>
    <dbReference type="NCBI Taxonomy" id="3133436"/>
    <lineage>
        <taxon>Bacteria</taxon>
        <taxon>Pseudomonadati</taxon>
        <taxon>Pseudomonadota</taxon>
        <taxon>Alphaproteobacteria</taxon>
        <taxon>Sphingomonadales</taxon>
        <taxon>Sphingomonadaceae</taxon>
        <taxon>Novosphingobium</taxon>
    </lineage>
</organism>
<protein>
    <submittedName>
        <fullName evidence="1">DUF2889 domain-containing protein</fullName>
    </submittedName>
</protein>
<evidence type="ECO:0000313" key="1">
    <source>
        <dbReference type="EMBL" id="MEJ5976308.1"/>
    </source>
</evidence>